<dbReference type="InterPro" id="IPR050712">
    <property type="entry name" value="NAD(P)H-dep_reductase"/>
</dbReference>
<feature type="non-terminal residue" evidence="4">
    <location>
        <position position="1"/>
    </location>
</feature>
<evidence type="ECO:0000313" key="4">
    <source>
        <dbReference type="EMBL" id="PQA46767.1"/>
    </source>
</evidence>
<evidence type="ECO:0000313" key="5">
    <source>
        <dbReference type="Proteomes" id="UP000243900"/>
    </source>
</evidence>
<dbReference type="RefSeq" id="WP_105191710.1">
    <property type="nucleotide sequence ID" value="NZ_PTQZ01000065.1"/>
</dbReference>
<keyword evidence="5" id="KW-1185">Reference proteome</keyword>
<organism evidence="4 5">
    <name type="scientific">Amnimonas aquatica</name>
    <dbReference type="NCBI Taxonomy" id="2094561"/>
    <lineage>
        <taxon>Bacteria</taxon>
        <taxon>Pseudomonadati</taxon>
        <taxon>Pseudomonadota</taxon>
        <taxon>Gammaproteobacteria</taxon>
        <taxon>Moraxellales</taxon>
        <taxon>Moraxellaceae</taxon>
        <taxon>Amnimonas</taxon>
    </lineage>
</organism>
<dbReference type="GO" id="GO:0010181">
    <property type="term" value="F:FMN binding"/>
    <property type="evidence" value="ECO:0007669"/>
    <property type="project" value="TreeGrafter"/>
</dbReference>
<protein>
    <submittedName>
        <fullName evidence="4">NADPH-dependent FMN reductase</fullName>
    </submittedName>
</protein>
<name>A0A2P6ATB7_9GAMM</name>
<evidence type="ECO:0000256" key="2">
    <source>
        <dbReference type="ARBA" id="ARBA00022643"/>
    </source>
</evidence>
<accession>A0A2P6ATB7</accession>
<dbReference type="Proteomes" id="UP000243900">
    <property type="component" value="Unassembled WGS sequence"/>
</dbReference>
<evidence type="ECO:0000256" key="1">
    <source>
        <dbReference type="ARBA" id="ARBA00001917"/>
    </source>
</evidence>
<dbReference type="PANTHER" id="PTHR30543">
    <property type="entry name" value="CHROMATE REDUCTASE"/>
    <property type="match status" value="1"/>
</dbReference>
<evidence type="ECO:0000259" key="3">
    <source>
        <dbReference type="Pfam" id="PF03358"/>
    </source>
</evidence>
<dbReference type="InterPro" id="IPR029039">
    <property type="entry name" value="Flavoprotein-like_sf"/>
</dbReference>
<gene>
    <name evidence="4" type="ORF">C5O18_04120</name>
</gene>
<dbReference type="GO" id="GO:0005829">
    <property type="term" value="C:cytosol"/>
    <property type="evidence" value="ECO:0007669"/>
    <property type="project" value="TreeGrafter"/>
</dbReference>
<dbReference type="GO" id="GO:0016491">
    <property type="term" value="F:oxidoreductase activity"/>
    <property type="evidence" value="ECO:0007669"/>
    <property type="project" value="InterPro"/>
</dbReference>
<feature type="domain" description="NADPH-dependent FMN reductase-like" evidence="3">
    <location>
        <begin position="1"/>
        <end position="106"/>
    </location>
</feature>
<dbReference type="OrthoDB" id="9812295at2"/>
<dbReference type="EMBL" id="PTQZ01000065">
    <property type="protein sequence ID" value="PQA46767.1"/>
    <property type="molecule type" value="Genomic_DNA"/>
</dbReference>
<keyword evidence="2" id="KW-0285">Flavoprotein</keyword>
<dbReference type="AlphaFoldDB" id="A0A2P6ATB7"/>
<reference evidence="5" key="1">
    <citation type="submission" date="2018-02" db="EMBL/GenBank/DDBJ databases">
        <title>Genome sequencing of Solimonas sp. HR-BB.</title>
        <authorList>
            <person name="Lee Y."/>
            <person name="Jeon C.O."/>
        </authorList>
    </citation>
    <scope>NUCLEOTIDE SEQUENCE [LARGE SCALE GENOMIC DNA]</scope>
    <source>
        <strain evidence="5">HR-E</strain>
    </source>
</reference>
<dbReference type="PANTHER" id="PTHR30543:SF21">
    <property type="entry name" value="NAD(P)H-DEPENDENT FMN REDUCTASE LOT6"/>
    <property type="match status" value="1"/>
</dbReference>
<proteinExistence type="predicted"/>
<dbReference type="Gene3D" id="3.40.50.360">
    <property type="match status" value="1"/>
</dbReference>
<dbReference type="SUPFAM" id="SSF52218">
    <property type="entry name" value="Flavoproteins"/>
    <property type="match status" value="1"/>
</dbReference>
<sequence>PLFSQDDEARGIPDAVTALGARIAAADAVLIATPEYNYSVPGVLKNAIDWLSRLKPQPLAGKPGAIIGASMGQFGTARAQYHLRQTLVFMDMHLLNKPEVMIGQAHERFHDGRLSDERTREHLAKLLAALADWTRRVGGR</sequence>
<comment type="cofactor">
    <cofactor evidence="1">
        <name>FMN</name>
        <dbReference type="ChEBI" id="CHEBI:58210"/>
    </cofactor>
</comment>
<dbReference type="Pfam" id="PF03358">
    <property type="entry name" value="FMN_red"/>
    <property type="match status" value="1"/>
</dbReference>
<dbReference type="InterPro" id="IPR005025">
    <property type="entry name" value="FMN_Rdtase-like_dom"/>
</dbReference>
<comment type="caution">
    <text evidence="4">The sequence shown here is derived from an EMBL/GenBank/DDBJ whole genome shotgun (WGS) entry which is preliminary data.</text>
</comment>
<keyword evidence="2" id="KW-0288">FMN</keyword>